<evidence type="ECO:0000313" key="2">
    <source>
        <dbReference type="Proteomes" id="UP000601171"/>
    </source>
</evidence>
<comment type="caution">
    <text evidence="1">The sequence shown here is derived from an EMBL/GenBank/DDBJ whole genome shotgun (WGS) entry which is preliminary data.</text>
</comment>
<dbReference type="EMBL" id="JACRTG010000033">
    <property type="protein sequence ID" value="MBC8589264.1"/>
    <property type="molecule type" value="Genomic_DNA"/>
</dbReference>
<dbReference type="RefSeq" id="WP_262430730.1">
    <property type="nucleotide sequence ID" value="NZ_JACRTG010000033.1"/>
</dbReference>
<dbReference type="SUPFAM" id="SSF143842">
    <property type="entry name" value="YwmB-like"/>
    <property type="match status" value="1"/>
</dbReference>
<dbReference type="Proteomes" id="UP000601171">
    <property type="component" value="Unassembled WGS sequence"/>
</dbReference>
<gene>
    <name evidence="1" type="ORF">H8707_13670</name>
</gene>
<evidence type="ECO:0000313" key="1">
    <source>
        <dbReference type="EMBL" id="MBC8589264.1"/>
    </source>
</evidence>
<dbReference type="AlphaFoldDB" id="A0A926EZJ0"/>
<name>A0A926EZJ0_9FIRM</name>
<dbReference type="InterPro" id="IPR014794">
    <property type="entry name" value="DUF1779"/>
</dbReference>
<keyword evidence="2" id="KW-1185">Reference proteome</keyword>
<proteinExistence type="predicted"/>
<organism evidence="1 2">
    <name type="scientific">Paratissierella segnis</name>
    <dbReference type="NCBI Taxonomy" id="2763679"/>
    <lineage>
        <taxon>Bacteria</taxon>
        <taxon>Bacillati</taxon>
        <taxon>Bacillota</taxon>
        <taxon>Tissierellia</taxon>
        <taxon>Tissierellales</taxon>
        <taxon>Tissierellaceae</taxon>
        <taxon>Paratissierella</taxon>
    </lineage>
</organism>
<sequence>MKKIILFVIILSFLIPILTQAEKKYNQEEILFSLLNSLDGEFEEGDISINGLIKEGFINHDELDKLGDETVKKLGIIGKEVADYVDINGKEYYIKEKVSDEGYEQINYFGFDSNRNPLAIIISSYLNESSKKGETYLFINLIKREKFSANNDIIQLAENVFNEFNQPMEITTCIIGGFDGKFNKRIVENKFDAVINRFNGIVVDKYTEDNLISYTAYTDYIENNIFAGEDKINLNVALRYNEYDDKTLIWIGTPIIANGY</sequence>
<reference evidence="1" key="1">
    <citation type="submission" date="2020-08" db="EMBL/GenBank/DDBJ databases">
        <title>Genome public.</title>
        <authorList>
            <person name="Liu C."/>
            <person name="Sun Q."/>
        </authorList>
    </citation>
    <scope>NUCLEOTIDE SEQUENCE</scope>
    <source>
        <strain evidence="1">BX21</strain>
    </source>
</reference>
<accession>A0A926EZJ0</accession>
<dbReference type="Gene3D" id="3.30.360.40">
    <property type="entry name" value="YwmB-like"/>
    <property type="match status" value="1"/>
</dbReference>
<dbReference type="InterPro" id="IPR036209">
    <property type="entry name" value="YwmB-like_sf"/>
</dbReference>
<dbReference type="Pfam" id="PF08680">
    <property type="entry name" value="DUF1779"/>
    <property type="match status" value="1"/>
</dbReference>
<protein>
    <submittedName>
        <fullName evidence="1">YwmB family TATA-box binding protein</fullName>
    </submittedName>
</protein>